<feature type="transmembrane region" description="Helical" evidence="13">
    <location>
        <begin position="132"/>
        <end position="157"/>
    </location>
</feature>
<keyword evidence="10" id="KW-0675">Receptor</keyword>
<dbReference type="Gene3D" id="1.20.1070.10">
    <property type="entry name" value="Rhodopsin 7-helix transmembrane proteins"/>
    <property type="match status" value="1"/>
</dbReference>
<comment type="caution">
    <text evidence="15">The sequence shown here is derived from an EMBL/GenBank/DDBJ whole genome shotgun (WGS) entry which is preliminary data.</text>
</comment>
<keyword evidence="6 13" id="KW-1133">Transmembrane helix</keyword>
<evidence type="ECO:0000256" key="1">
    <source>
        <dbReference type="ARBA" id="ARBA00004651"/>
    </source>
</evidence>
<name>A0AAV3AQJ0_PYXAD</name>
<dbReference type="GO" id="GO:0004984">
    <property type="term" value="F:olfactory receptor activity"/>
    <property type="evidence" value="ECO:0007669"/>
    <property type="project" value="InterPro"/>
</dbReference>
<evidence type="ECO:0000256" key="5">
    <source>
        <dbReference type="ARBA" id="ARBA00022725"/>
    </source>
</evidence>
<evidence type="ECO:0000256" key="10">
    <source>
        <dbReference type="ARBA" id="ARBA00023170"/>
    </source>
</evidence>
<feature type="transmembrane region" description="Helical" evidence="13">
    <location>
        <begin position="200"/>
        <end position="226"/>
    </location>
</feature>
<evidence type="ECO:0000256" key="3">
    <source>
        <dbReference type="ARBA" id="ARBA00022606"/>
    </source>
</evidence>
<dbReference type="SUPFAM" id="SSF81321">
    <property type="entry name" value="Family A G protein-coupled receptor-like"/>
    <property type="match status" value="1"/>
</dbReference>
<keyword evidence="12" id="KW-0807">Transducer</keyword>
<keyword evidence="4 13" id="KW-0812">Transmembrane</keyword>
<gene>
    <name evidence="15" type="ORF">GDO54_005854</name>
</gene>
<keyword evidence="3" id="KW-0716">Sensory transduction</keyword>
<evidence type="ECO:0000256" key="4">
    <source>
        <dbReference type="ARBA" id="ARBA00022692"/>
    </source>
</evidence>
<dbReference type="InterPro" id="IPR000725">
    <property type="entry name" value="Olfact_rcpt"/>
</dbReference>
<accession>A0AAV3AQJ0</accession>
<dbReference type="AlphaFoldDB" id="A0AAV3AQJ0"/>
<keyword evidence="2" id="KW-1003">Cell membrane</keyword>
<keyword evidence="9" id="KW-1015">Disulfide bond</keyword>
<organism evidence="15 16">
    <name type="scientific">Pyxicephalus adspersus</name>
    <name type="common">African bullfrog</name>
    <dbReference type="NCBI Taxonomy" id="30357"/>
    <lineage>
        <taxon>Eukaryota</taxon>
        <taxon>Metazoa</taxon>
        <taxon>Chordata</taxon>
        <taxon>Craniata</taxon>
        <taxon>Vertebrata</taxon>
        <taxon>Euteleostomi</taxon>
        <taxon>Amphibia</taxon>
        <taxon>Batrachia</taxon>
        <taxon>Anura</taxon>
        <taxon>Neobatrachia</taxon>
        <taxon>Ranoidea</taxon>
        <taxon>Pyxicephalidae</taxon>
        <taxon>Pyxicephalinae</taxon>
        <taxon>Pyxicephalus</taxon>
    </lineage>
</organism>
<sequence length="313" mass="35949">MCFENETEVTEIYLLGFQSLHNLGPLLFVVLLLLYIAIAGGNLSIIYLVMTCDNLKIPMFFFLKHLATADVLVTTSVVPMMLEDILKSNPSISVGGCITQLFFFCIFGFVQCFLLAVMSYDRYVDLSNPFQYIVIMNPSFCFLLAFGSWALIFSIAFSEFALIGQFEFCGCSSLDQFFCDYSQVMELPTSDTTIVLWMDFFVSIFIFSFPLTFILVSYIYIFIAIIKIRSHTGRQKTFSTCSSHLTTVCIYYGTFITIYLVPSDKSLSDLDKYRSLMYTVVTPLINPVVYSLRNHEFKKVLTKRIKQFFIRKF</sequence>
<feature type="transmembrane region" description="Helical" evidence="13">
    <location>
        <begin position="101"/>
        <end position="120"/>
    </location>
</feature>
<evidence type="ECO:0000256" key="9">
    <source>
        <dbReference type="ARBA" id="ARBA00023157"/>
    </source>
</evidence>
<feature type="transmembrane region" description="Helical" evidence="13">
    <location>
        <begin position="238"/>
        <end position="261"/>
    </location>
</feature>
<evidence type="ECO:0000256" key="2">
    <source>
        <dbReference type="ARBA" id="ARBA00022475"/>
    </source>
</evidence>
<dbReference type="PANTHER" id="PTHR24242:SF412">
    <property type="entry name" value="OLFACTORY RECEPTOR 10A7-LIKE"/>
    <property type="match status" value="1"/>
</dbReference>
<evidence type="ECO:0000313" key="15">
    <source>
        <dbReference type="EMBL" id="DBA29794.1"/>
    </source>
</evidence>
<evidence type="ECO:0000259" key="14">
    <source>
        <dbReference type="PROSITE" id="PS50262"/>
    </source>
</evidence>
<feature type="transmembrane region" description="Helical" evidence="13">
    <location>
        <begin position="273"/>
        <end position="292"/>
    </location>
</feature>
<evidence type="ECO:0000256" key="11">
    <source>
        <dbReference type="ARBA" id="ARBA00023180"/>
    </source>
</evidence>
<keyword evidence="8 13" id="KW-0472">Membrane</keyword>
<feature type="transmembrane region" description="Helical" evidence="13">
    <location>
        <begin position="61"/>
        <end position="81"/>
    </location>
</feature>
<keyword evidence="16" id="KW-1185">Reference proteome</keyword>
<protein>
    <recommendedName>
        <fullName evidence="14">G-protein coupled receptors family 1 profile domain-containing protein</fullName>
    </recommendedName>
</protein>
<evidence type="ECO:0000256" key="6">
    <source>
        <dbReference type="ARBA" id="ARBA00022989"/>
    </source>
</evidence>
<dbReference type="Pfam" id="PF13853">
    <property type="entry name" value="7tm_4"/>
    <property type="match status" value="1"/>
</dbReference>
<dbReference type="PRINTS" id="PR00245">
    <property type="entry name" value="OLFACTORYR"/>
</dbReference>
<evidence type="ECO:0000313" key="16">
    <source>
        <dbReference type="Proteomes" id="UP001181693"/>
    </source>
</evidence>
<evidence type="ECO:0000256" key="13">
    <source>
        <dbReference type="SAM" id="Phobius"/>
    </source>
</evidence>
<reference evidence="15" key="1">
    <citation type="thesis" date="2020" institute="ProQuest LLC" country="789 East Eisenhower Parkway, Ann Arbor, MI, USA">
        <title>Comparative Genomics and Chromosome Evolution.</title>
        <authorList>
            <person name="Mudd A.B."/>
        </authorList>
    </citation>
    <scope>NUCLEOTIDE SEQUENCE</scope>
    <source>
        <strain evidence="15">1538</strain>
        <tissue evidence="15">Blood</tissue>
    </source>
</reference>
<dbReference type="InterPro" id="IPR050939">
    <property type="entry name" value="Olfactory_GPCR1"/>
</dbReference>
<dbReference type="PROSITE" id="PS50262">
    <property type="entry name" value="G_PROTEIN_RECEP_F1_2"/>
    <property type="match status" value="1"/>
</dbReference>
<evidence type="ECO:0000256" key="12">
    <source>
        <dbReference type="ARBA" id="ARBA00023224"/>
    </source>
</evidence>
<feature type="transmembrane region" description="Helical" evidence="13">
    <location>
        <begin position="26"/>
        <end position="49"/>
    </location>
</feature>
<feature type="domain" description="G-protein coupled receptors family 1 profile" evidence="14">
    <location>
        <begin position="41"/>
        <end position="290"/>
    </location>
</feature>
<dbReference type="GO" id="GO:0004930">
    <property type="term" value="F:G protein-coupled receptor activity"/>
    <property type="evidence" value="ECO:0007669"/>
    <property type="project" value="UniProtKB-KW"/>
</dbReference>
<keyword evidence="11" id="KW-0325">Glycoprotein</keyword>
<comment type="subcellular location">
    <subcellularLocation>
        <location evidence="1">Cell membrane</location>
        <topology evidence="1">Multi-pass membrane protein</topology>
    </subcellularLocation>
</comment>
<evidence type="ECO:0000256" key="7">
    <source>
        <dbReference type="ARBA" id="ARBA00023040"/>
    </source>
</evidence>
<dbReference type="EMBL" id="DYDO01000002">
    <property type="protein sequence ID" value="DBA29794.1"/>
    <property type="molecule type" value="Genomic_DNA"/>
</dbReference>
<proteinExistence type="predicted"/>
<dbReference type="InterPro" id="IPR000276">
    <property type="entry name" value="GPCR_Rhodpsn"/>
</dbReference>
<dbReference type="FunFam" id="1.20.1070.10:FF:000010">
    <property type="entry name" value="Olfactory receptor"/>
    <property type="match status" value="1"/>
</dbReference>
<dbReference type="InterPro" id="IPR017452">
    <property type="entry name" value="GPCR_Rhodpsn_7TM"/>
</dbReference>
<keyword evidence="5" id="KW-0552">Olfaction</keyword>
<dbReference type="Proteomes" id="UP001181693">
    <property type="component" value="Unassembled WGS sequence"/>
</dbReference>
<dbReference type="PRINTS" id="PR00237">
    <property type="entry name" value="GPCRRHODOPSN"/>
</dbReference>
<keyword evidence="7" id="KW-0297">G-protein coupled receptor</keyword>
<dbReference type="PANTHER" id="PTHR24242">
    <property type="entry name" value="G-PROTEIN COUPLED RECEPTOR"/>
    <property type="match status" value="1"/>
</dbReference>
<dbReference type="GO" id="GO:0005886">
    <property type="term" value="C:plasma membrane"/>
    <property type="evidence" value="ECO:0007669"/>
    <property type="project" value="UniProtKB-SubCell"/>
</dbReference>
<evidence type="ECO:0000256" key="8">
    <source>
        <dbReference type="ARBA" id="ARBA00023136"/>
    </source>
</evidence>